<dbReference type="Proteomes" id="UP001497457">
    <property type="component" value="Chromosome 7b"/>
</dbReference>
<organism evidence="3 4">
    <name type="scientific">Urochloa decumbens</name>
    <dbReference type="NCBI Taxonomy" id="240449"/>
    <lineage>
        <taxon>Eukaryota</taxon>
        <taxon>Viridiplantae</taxon>
        <taxon>Streptophyta</taxon>
        <taxon>Embryophyta</taxon>
        <taxon>Tracheophyta</taxon>
        <taxon>Spermatophyta</taxon>
        <taxon>Magnoliopsida</taxon>
        <taxon>Liliopsida</taxon>
        <taxon>Poales</taxon>
        <taxon>Poaceae</taxon>
        <taxon>PACMAD clade</taxon>
        <taxon>Panicoideae</taxon>
        <taxon>Panicodae</taxon>
        <taxon>Paniceae</taxon>
        <taxon>Melinidinae</taxon>
        <taxon>Urochloa</taxon>
    </lineage>
</organism>
<gene>
    <name evidence="3" type="ORF">URODEC1_LOCUS106886</name>
</gene>
<dbReference type="Pfam" id="PF23635">
    <property type="entry name" value="Beta-prop_AT5G49610-like"/>
    <property type="match status" value="1"/>
</dbReference>
<dbReference type="EMBL" id="OZ075117">
    <property type="protein sequence ID" value="CAL5077940.1"/>
    <property type="molecule type" value="Genomic_DNA"/>
</dbReference>
<dbReference type="InterPro" id="IPR011043">
    <property type="entry name" value="Gal_Oxase/kelch_b-propeller"/>
</dbReference>
<name>A0ABC9FLH5_9POAL</name>
<evidence type="ECO:0000313" key="4">
    <source>
        <dbReference type="Proteomes" id="UP001497457"/>
    </source>
</evidence>
<sequence>MDPAAAAFTEVDELVEEVLIRFPPHDPARLAGAALICKRWCRILTGAGFRRRFRERHRAAPPMLGFLHRPLPVPPYDGAKCGFTRTTSFSPRGADLALGGAREPLDCRHGRVLIGRPPKVCDKSDCCLAVWDPVTGEKLELPEPPLCREWSLLNWNAAVLCASSRDGTCDHLDCHRGPFLVVVVGTNILVLFACVYSSEDGAWSKPTYALQPMEDNIVCFHLSEPSVLAGNALCLISANDMDLDGSIIKYDLGTSKIDQIQLPPSTTRYTKSVVLTATENGGLGCAIVEHSRLSLWLWVAGPKEQWVWAQSRVIELEKIIPDDDILISYRLVGFAHGLDVLFATRFDGLFIINLKSGRMKKLCKGPGIYSIIPYVSFCTPELRVISTGEGPTVGASSAQELRFLVQALRVTSTGEGSSAGASSAHRTPVSDARCM</sequence>
<dbReference type="SUPFAM" id="SSF81383">
    <property type="entry name" value="F-box domain"/>
    <property type="match status" value="1"/>
</dbReference>
<evidence type="ECO:0000256" key="1">
    <source>
        <dbReference type="SAM" id="MobiDB-lite"/>
    </source>
</evidence>
<dbReference type="AlphaFoldDB" id="A0ABC9FLH5"/>
<evidence type="ECO:0000259" key="2">
    <source>
        <dbReference type="Pfam" id="PF23635"/>
    </source>
</evidence>
<evidence type="ECO:0000313" key="3">
    <source>
        <dbReference type="EMBL" id="CAL5077940.1"/>
    </source>
</evidence>
<dbReference type="InterPro" id="IPR036047">
    <property type="entry name" value="F-box-like_dom_sf"/>
</dbReference>
<protein>
    <recommendedName>
        <fullName evidence="2">F-box protein AT5G49610-like beta-propeller domain-containing protein</fullName>
    </recommendedName>
</protein>
<proteinExistence type="predicted"/>
<dbReference type="SUPFAM" id="SSF50965">
    <property type="entry name" value="Galactose oxidase, central domain"/>
    <property type="match status" value="1"/>
</dbReference>
<dbReference type="PANTHER" id="PTHR32133:SF386">
    <property type="entry name" value="F-BOX DOMAIN-CONTAINING PROTEIN"/>
    <property type="match status" value="1"/>
</dbReference>
<dbReference type="PANTHER" id="PTHR32133">
    <property type="entry name" value="OS07G0120400 PROTEIN"/>
    <property type="match status" value="1"/>
</dbReference>
<accession>A0ABC9FLH5</accession>
<feature type="region of interest" description="Disordered" evidence="1">
    <location>
        <begin position="414"/>
        <end position="435"/>
    </location>
</feature>
<feature type="domain" description="F-box protein AT5G49610-like beta-propeller" evidence="2">
    <location>
        <begin position="105"/>
        <end position="318"/>
    </location>
</feature>
<reference evidence="3" key="1">
    <citation type="submission" date="2024-10" db="EMBL/GenBank/DDBJ databases">
        <authorList>
            <person name="Ryan C."/>
        </authorList>
    </citation>
    <scope>NUCLEOTIDE SEQUENCE [LARGE SCALE GENOMIC DNA]</scope>
</reference>
<feature type="compositionally biased region" description="Low complexity" evidence="1">
    <location>
        <begin position="414"/>
        <end position="424"/>
    </location>
</feature>
<keyword evidence="4" id="KW-1185">Reference proteome</keyword>
<dbReference type="InterPro" id="IPR056594">
    <property type="entry name" value="AT5G49610-like_b-prop"/>
</dbReference>